<organism evidence="2 3">
    <name type="scientific">Pleurodeles waltl</name>
    <name type="common">Iberian ribbed newt</name>
    <dbReference type="NCBI Taxonomy" id="8319"/>
    <lineage>
        <taxon>Eukaryota</taxon>
        <taxon>Metazoa</taxon>
        <taxon>Chordata</taxon>
        <taxon>Craniata</taxon>
        <taxon>Vertebrata</taxon>
        <taxon>Euteleostomi</taxon>
        <taxon>Amphibia</taxon>
        <taxon>Batrachia</taxon>
        <taxon>Caudata</taxon>
        <taxon>Salamandroidea</taxon>
        <taxon>Salamandridae</taxon>
        <taxon>Pleurodelinae</taxon>
        <taxon>Pleurodeles</taxon>
    </lineage>
</organism>
<feature type="region of interest" description="Disordered" evidence="1">
    <location>
        <begin position="1"/>
        <end position="21"/>
    </location>
</feature>
<feature type="non-terminal residue" evidence="2">
    <location>
        <position position="1"/>
    </location>
</feature>
<comment type="caution">
    <text evidence="2">The sequence shown here is derived from an EMBL/GenBank/DDBJ whole genome shotgun (WGS) entry which is preliminary data.</text>
</comment>
<evidence type="ECO:0000313" key="3">
    <source>
        <dbReference type="Proteomes" id="UP001066276"/>
    </source>
</evidence>
<sequence>RFLSKAAPQTTVHPSHTQEATSPLEELLSWVTDVSRSWTATSTGICGHFRQSSCYNAQC</sequence>
<proteinExistence type="predicted"/>
<keyword evidence="3" id="KW-1185">Reference proteome</keyword>
<feature type="compositionally biased region" description="Polar residues" evidence="1">
    <location>
        <begin position="7"/>
        <end position="21"/>
    </location>
</feature>
<protein>
    <recommendedName>
        <fullName evidence="4">Liver-expressed antimicrobial peptide 2</fullName>
    </recommendedName>
</protein>
<reference evidence="2" key="1">
    <citation type="journal article" date="2022" name="bioRxiv">
        <title>Sequencing and chromosome-scale assembly of the giantPleurodeles waltlgenome.</title>
        <authorList>
            <person name="Brown T."/>
            <person name="Elewa A."/>
            <person name="Iarovenko S."/>
            <person name="Subramanian E."/>
            <person name="Araus A.J."/>
            <person name="Petzold A."/>
            <person name="Susuki M."/>
            <person name="Suzuki K.-i.T."/>
            <person name="Hayashi T."/>
            <person name="Toyoda A."/>
            <person name="Oliveira C."/>
            <person name="Osipova E."/>
            <person name="Leigh N.D."/>
            <person name="Simon A."/>
            <person name="Yun M.H."/>
        </authorList>
    </citation>
    <scope>NUCLEOTIDE SEQUENCE</scope>
    <source>
        <strain evidence="2">20211129_DDA</strain>
        <tissue evidence="2">Liver</tissue>
    </source>
</reference>
<dbReference type="AlphaFoldDB" id="A0AAV7V3Z3"/>
<dbReference type="Proteomes" id="UP001066276">
    <property type="component" value="Chromosome 2_2"/>
</dbReference>
<evidence type="ECO:0008006" key="4">
    <source>
        <dbReference type="Google" id="ProtNLM"/>
    </source>
</evidence>
<dbReference type="EMBL" id="JANPWB010000004">
    <property type="protein sequence ID" value="KAJ1195000.1"/>
    <property type="molecule type" value="Genomic_DNA"/>
</dbReference>
<evidence type="ECO:0000313" key="2">
    <source>
        <dbReference type="EMBL" id="KAJ1195000.1"/>
    </source>
</evidence>
<evidence type="ECO:0000256" key="1">
    <source>
        <dbReference type="SAM" id="MobiDB-lite"/>
    </source>
</evidence>
<gene>
    <name evidence="2" type="ORF">NDU88_004284</name>
</gene>
<accession>A0AAV7V3Z3</accession>
<name>A0AAV7V3Z3_PLEWA</name>